<evidence type="ECO:0000313" key="5">
    <source>
        <dbReference type="Proteomes" id="UP000199584"/>
    </source>
</evidence>
<organism evidence="4 5">
    <name type="scientific">Desulfoscipio geothermicus DSM 3669</name>
    <dbReference type="NCBI Taxonomy" id="1121426"/>
    <lineage>
        <taxon>Bacteria</taxon>
        <taxon>Bacillati</taxon>
        <taxon>Bacillota</taxon>
        <taxon>Clostridia</taxon>
        <taxon>Eubacteriales</taxon>
        <taxon>Desulfallaceae</taxon>
        <taxon>Desulfoscipio</taxon>
    </lineage>
</organism>
<name>A0A1I6DII7_9FIRM</name>
<dbReference type="RefSeq" id="WP_092483031.1">
    <property type="nucleotide sequence ID" value="NZ_FOYM01000011.1"/>
</dbReference>
<gene>
    <name evidence="4" type="ORF">SAMN05660706_111100</name>
</gene>
<reference evidence="5" key="1">
    <citation type="submission" date="2016-10" db="EMBL/GenBank/DDBJ databases">
        <authorList>
            <person name="Varghese N."/>
            <person name="Submissions S."/>
        </authorList>
    </citation>
    <scope>NUCLEOTIDE SEQUENCE [LARGE SCALE GENOMIC DNA]</scope>
    <source>
        <strain evidence="5">DSM 3669</strain>
    </source>
</reference>
<feature type="transmembrane region" description="Helical" evidence="2">
    <location>
        <begin position="385"/>
        <end position="404"/>
    </location>
</feature>
<evidence type="ECO:0000256" key="1">
    <source>
        <dbReference type="SAM" id="Coils"/>
    </source>
</evidence>
<dbReference type="PANTHER" id="PTHR41259">
    <property type="entry name" value="DOUBLE-STRAND BREAK REPAIR RAD50 ATPASE, PUTATIVE-RELATED"/>
    <property type="match status" value="1"/>
</dbReference>
<dbReference type="InterPro" id="IPR038734">
    <property type="entry name" value="YhaN_AAA"/>
</dbReference>
<feature type="coiled-coil region" evidence="1">
    <location>
        <begin position="275"/>
        <end position="302"/>
    </location>
</feature>
<protein>
    <submittedName>
        <fullName evidence="4">AAA domain-containing protein</fullName>
    </submittedName>
</protein>
<dbReference type="SUPFAM" id="SSF52540">
    <property type="entry name" value="P-loop containing nucleoside triphosphate hydrolases"/>
    <property type="match status" value="1"/>
</dbReference>
<evidence type="ECO:0000256" key="2">
    <source>
        <dbReference type="SAM" id="Phobius"/>
    </source>
</evidence>
<dbReference type="Gene3D" id="3.40.50.300">
    <property type="entry name" value="P-loop containing nucleotide triphosphate hydrolases"/>
    <property type="match status" value="2"/>
</dbReference>
<evidence type="ECO:0000313" key="4">
    <source>
        <dbReference type="EMBL" id="SFR05253.1"/>
    </source>
</evidence>
<sequence>MRLVGLYIDGYGILHDFSLAEKDLFPSPCIIYGLNEAGKSTLLSFIRAVLFGFKSEENVHVPVRGGRTGGHLLLEDGGEVYRVERCGRGNGRVAVELPDGRRAGEELLRGRILRGMGPVLFKNVFAFGMDELRRLEDLAGDEVSVHIYGAGTGTGPQRLAGAAAELERRTGDLFKPRGKTPVINRILIELESLDRKIRELEQQPARYFSLRDELGELEQERNRIRALLTDRQKRLRRLDSLLKARAPWNELQGCLAAGRGREPIEYFPEDGLERLGRLEARREEKQAEVVSLVRRAAAIEEKLASVTVEEKILALASPADRQQASDGGSPAESLEMVDQAARELEDLRHNRSLQQVHRQKQAELGARRRRAEELLQALPGTPNRLWPVLAAALLGCLGLGVLAVHTVLGLLVLGGSVSLGALLYGMLSGQAKERLGREEALRNELRDLEKNLAAVEEELARLEEEYAAGAARLRRLALALTGRDTLTGEEIPRLRRALLAEQEKRRRQCELIARVERLTDDIKRLRESEKSARENLAAIESGIQELLTLGGAADAEEFRRRAAAYREQQSLARKIEMLDRQLLNIAGSPAELEAMRAELTGVAREEHEAEAGEIKSSMVEMEQELVRLGDEIAAKKQEMRELENGEELARARQQRDMLRESLAARAREWQTAALCAALLETAREKHERERQPAVLARASRFIGPMTEGRYTRTLAPAGAATGLEVEEPGGRRVPARQLSRGAAGQLYLAVRLALAGHFSEVTAPMPIILDDIMVDSDAGRLRGGLEVLDELSREHQVIFFTCHEHILEAVRKQLARFSLVMIKDGDKVAGQANNFHGR</sequence>
<keyword evidence="2" id="KW-0812">Transmembrane</keyword>
<feature type="transmembrane region" description="Helical" evidence="2">
    <location>
        <begin position="410"/>
        <end position="427"/>
    </location>
</feature>
<keyword evidence="1" id="KW-0175">Coiled coil</keyword>
<dbReference type="AlphaFoldDB" id="A0A1I6DII7"/>
<feature type="domain" description="YhaN AAA" evidence="3">
    <location>
        <begin position="1"/>
        <end position="204"/>
    </location>
</feature>
<accession>A0A1I6DII7</accession>
<feature type="coiled-coil region" evidence="1">
    <location>
        <begin position="431"/>
        <end position="472"/>
    </location>
</feature>
<dbReference type="OrthoDB" id="9764467at2"/>
<feature type="coiled-coil region" evidence="1">
    <location>
        <begin position="183"/>
        <end position="230"/>
    </location>
</feature>
<dbReference type="STRING" id="39060.SAMN05660706_111100"/>
<keyword evidence="5" id="KW-1185">Reference proteome</keyword>
<dbReference type="EMBL" id="FOYM01000011">
    <property type="protein sequence ID" value="SFR05253.1"/>
    <property type="molecule type" value="Genomic_DNA"/>
</dbReference>
<dbReference type="PANTHER" id="PTHR41259:SF1">
    <property type="entry name" value="DOUBLE-STRAND BREAK REPAIR RAD50 ATPASE, PUTATIVE-RELATED"/>
    <property type="match status" value="1"/>
</dbReference>
<dbReference type="InterPro" id="IPR027417">
    <property type="entry name" value="P-loop_NTPase"/>
</dbReference>
<proteinExistence type="predicted"/>
<keyword evidence="2" id="KW-0472">Membrane</keyword>
<evidence type="ECO:0000259" key="3">
    <source>
        <dbReference type="Pfam" id="PF13514"/>
    </source>
</evidence>
<dbReference type="Proteomes" id="UP000199584">
    <property type="component" value="Unassembled WGS sequence"/>
</dbReference>
<dbReference type="Pfam" id="PF13514">
    <property type="entry name" value="AAA_27"/>
    <property type="match status" value="1"/>
</dbReference>
<feature type="coiled-coil region" evidence="1">
    <location>
        <begin position="604"/>
        <end position="652"/>
    </location>
</feature>
<keyword evidence="2" id="KW-1133">Transmembrane helix</keyword>